<dbReference type="PANTHER" id="PTHR33492:SF11">
    <property type="entry name" value="OS04G0670900 PROTEIN"/>
    <property type="match status" value="1"/>
</dbReference>
<organism evidence="2">
    <name type="scientific">Picea sitchensis</name>
    <name type="common">Sitka spruce</name>
    <name type="synonym">Pinus sitchensis</name>
    <dbReference type="NCBI Taxonomy" id="3332"/>
    <lineage>
        <taxon>Eukaryota</taxon>
        <taxon>Viridiplantae</taxon>
        <taxon>Streptophyta</taxon>
        <taxon>Embryophyta</taxon>
        <taxon>Tracheophyta</taxon>
        <taxon>Spermatophyta</taxon>
        <taxon>Pinopsida</taxon>
        <taxon>Pinidae</taxon>
        <taxon>Conifers I</taxon>
        <taxon>Pinales</taxon>
        <taxon>Pinaceae</taxon>
        <taxon>Picea</taxon>
    </lineage>
</organism>
<name>B8LNP6_PICSI</name>
<accession>B8LNP6</accession>
<feature type="domain" description="Myb-like" evidence="1">
    <location>
        <begin position="51"/>
        <end position="121"/>
    </location>
</feature>
<dbReference type="InterPro" id="IPR044822">
    <property type="entry name" value="Myb_DNA-bind_4"/>
</dbReference>
<sequence length="332" mass="38002">MLSDSFPDVICTQVGSQGAYALTIPHNEVTVGEVHDALPLSEVERTITQKKQPKGRVRWTVSETLTLINAKQVEKNLPSPGGFMKQTKSAIEKWKCTSAQCHSNGLNRTATQCRDRWDHIQPDYKKIRHYERSIVSEHESYWSMTTKERIDKKLPANFTKEIFDAMEKHFGQNRTIHPGDMVIDTSASNYGAFEQNAASENTPLHKNMKLEMPLENQGDTSIDRDSHFTGKKRKVASMTSGIKSTLVENNKKIISNLKLAEQGHLKRHEKYCSMFEQRMEIDEKYLKDHIVSVQRMIYIEEQKVKAQQELITALNNIGQAMFKICETMGKKV</sequence>
<dbReference type="AlphaFoldDB" id="B8LNP6"/>
<dbReference type="OMA" id="RWDHIQP"/>
<proteinExistence type="evidence at transcript level"/>
<dbReference type="EMBL" id="EF677454">
    <property type="protein sequence ID" value="ABR17276.1"/>
    <property type="molecule type" value="mRNA"/>
</dbReference>
<reference evidence="2" key="1">
    <citation type="submission" date="2007-06" db="EMBL/GenBank/DDBJ databases">
        <title>Full length cDNA sequences from Sitka Spruce (Picea sitchensis).</title>
        <authorList>
            <person name="Ralph S.G."/>
            <person name="Chun H.E."/>
            <person name="Liao N."/>
            <person name="Ali J."/>
            <person name="Reid K."/>
            <person name="Kolosova N."/>
            <person name="Cooper N."/>
            <person name="Cullis C."/>
            <person name="Jancsik S."/>
            <person name="Moore R."/>
            <person name="Mayo M."/>
            <person name="Wagner S."/>
            <person name="Holt R.A."/>
            <person name="Jones S.J.M."/>
            <person name="Marra M.A."/>
            <person name="Ritland C.E."/>
            <person name="Ritland K."/>
            <person name="Bohlmann J."/>
        </authorList>
    </citation>
    <scope>NUCLEOTIDE SEQUENCE</scope>
    <source>
        <tissue evidence="2">Green portion of the leader tissue</tissue>
    </source>
</reference>
<protein>
    <recommendedName>
        <fullName evidence="1">Myb-like domain-containing protein</fullName>
    </recommendedName>
</protein>
<dbReference type="PROSITE" id="PS50090">
    <property type="entry name" value="MYB_LIKE"/>
    <property type="match status" value="1"/>
</dbReference>
<dbReference type="InterPro" id="IPR001005">
    <property type="entry name" value="SANT/Myb"/>
</dbReference>
<dbReference type="Gene3D" id="1.10.10.60">
    <property type="entry name" value="Homeodomain-like"/>
    <property type="match status" value="1"/>
</dbReference>
<dbReference type="PANTHER" id="PTHR33492">
    <property type="entry name" value="OSJNBA0043A12.37 PROTEIN-RELATED"/>
    <property type="match status" value="1"/>
</dbReference>
<evidence type="ECO:0000313" key="2">
    <source>
        <dbReference type="EMBL" id="ABR17276.1"/>
    </source>
</evidence>
<evidence type="ECO:0000259" key="1">
    <source>
        <dbReference type="PROSITE" id="PS50090"/>
    </source>
</evidence>
<dbReference type="Pfam" id="PF13837">
    <property type="entry name" value="Myb_DNA-bind_4"/>
    <property type="match status" value="1"/>
</dbReference>